<proteinExistence type="predicted"/>
<sequence>MKAVVTVLVVFLLGLPAQGREAGFSGTWCLDEAESDYRDLQQPEARRDTIVDHGDRITDVIVATARGRAQHVTLDLPTDGRVVRFPARTVLGTSTLRTVAARRDGAALVVTQEVRTGDTLRVAVMRWTLSADRARLVMTVASEDGRHVVGTLVFRRGVPSR</sequence>
<dbReference type="EMBL" id="JABEQN010000018">
    <property type="protein sequence ID" value="MBB2194775.1"/>
    <property type="molecule type" value="Genomic_DNA"/>
</dbReference>
<name>A0A7W4NTF9_9PROT</name>
<dbReference type="RefSeq" id="WP_182974690.1">
    <property type="nucleotide sequence ID" value="NZ_JABEQN010000018.1"/>
</dbReference>
<protein>
    <submittedName>
        <fullName evidence="1">Uncharacterized protein</fullName>
    </submittedName>
</protein>
<dbReference type="EMBL" id="JABEQO010000018">
    <property type="protein sequence ID" value="MBB2165641.1"/>
    <property type="molecule type" value="Genomic_DNA"/>
</dbReference>
<evidence type="ECO:0000313" key="3">
    <source>
        <dbReference type="Proteomes" id="UP000540490"/>
    </source>
</evidence>
<comment type="caution">
    <text evidence="1">The sequence shown here is derived from an EMBL/GenBank/DDBJ whole genome shotgun (WGS) entry which is preliminary data.</text>
</comment>
<dbReference type="AlphaFoldDB" id="A0A7W4NTF9"/>
<gene>
    <name evidence="2" type="ORF">HLH25_14250</name>
    <name evidence="1" type="ORF">HLH26_14085</name>
</gene>
<dbReference type="Proteomes" id="UP000561077">
    <property type="component" value="Unassembled WGS sequence"/>
</dbReference>
<accession>A0A7W4NTF9</accession>
<evidence type="ECO:0000313" key="4">
    <source>
        <dbReference type="Proteomes" id="UP000561077"/>
    </source>
</evidence>
<evidence type="ECO:0000313" key="1">
    <source>
        <dbReference type="EMBL" id="MBB2165641.1"/>
    </source>
</evidence>
<reference evidence="3 4" key="1">
    <citation type="submission" date="2020-04" db="EMBL/GenBank/DDBJ databases">
        <title>Description of novel Gluconacetobacter.</title>
        <authorList>
            <person name="Sombolestani A."/>
        </authorList>
    </citation>
    <scope>NUCLEOTIDE SEQUENCE [LARGE SCALE GENOMIC DNA]</scope>
    <source>
        <strain evidence="2 3">LMG 1728</strain>
        <strain evidence="1 4">LMG 1731</strain>
    </source>
</reference>
<keyword evidence="3" id="KW-1185">Reference proteome</keyword>
<organism evidence="1 4">
    <name type="scientific">Gluconacetobacter dulcium</name>
    <dbReference type="NCBI Taxonomy" id="2729096"/>
    <lineage>
        <taxon>Bacteria</taxon>
        <taxon>Pseudomonadati</taxon>
        <taxon>Pseudomonadota</taxon>
        <taxon>Alphaproteobacteria</taxon>
        <taxon>Acetobacterales</taxon>
        <taxon>Acetobacteraceae</taxon>
        <taxon>Gluconacetobacter</taxon>
    </lineage>
</organism>
<dbReference type="Proteomes" id="UP000540490">
    <property type="component" value="Unassembled WGS sequence"/>
</dbReference>
<evidence type="ECO:0000313" key="2">
    <source>
        <dbReference type="EMBL" id="MBB2194775.1"/>
    </source>
</evidence>